<name>A0AAV8TUY0_9ROSI</name>
<evidence type="ECO:0000313" key="2">
    <source>
        <dbReference type="EMBL" id="KAJ8770687.1"/>
    </source>
</evidence>
<dbReference type="AlphaFoldDB" id="A0AAV8TUY0"/>
<feature type="compositionally biased region" description="Basic and acidic residues" evidence="1">
    <location>
        <begin position="29"/>
        <end position="38"/>
    </location>
</feature>
<sequence>MEVYETWVQDQRQPRQQPNRAMAPRRDKRNLASREASRGSRFNLLTELAQMEQDNGHLALGQDTTPDIAAPPQPNKLQRLLRKTHTWASYTSSKSRALLVPTPPMTKAKEPMQPTPRPSPPTAHMSAQVIYPTQTTSQVLHSTQDTSSSKPPKKLLTPLTSSSKLNEVDPSTLATSSSMQPQPTSPNHFAISIPTHATIIINDHTLFDAMQEDENCRDSEKQIRMFSCPPTRHLHRILIYYFMPVLYI</sequence>
<evidence type="ECO:0000313" key="3">
    <source>
        <dbReference type="Proteomes" id="UP001159364"/>
    </source>
</evidence>
<keyword evidence="3" id="KW-1185">Reference proteome</keyword>
<reference evidence="2 3" key="1">
    <citation type="submission" date="2021-09" db="EMBL/GenBank/DDBJ databases">
        <title>Genomic insights and catalytic innovation underlie evolution of tropane alkaloids biosynthesis.</title>
        <authorList>
            <person name="Wang Y.-J."/>
            <person name="Tian T."/>
            <person name="Huang J.-P."/>
            <person name="Huang S.-X."/>
        </authorList>
    </citation>
    <scope>NUCLEOTIDE SEQUENCE [LARGE SCALE GENOMIC DNA]</scope>
    <source>
        <strain evidence="2">KIB-2018</strain>
        <tissue evidence="2">Leaf</tissue>
    </source>
</reference>
<feature type="region of interest" description="Disordered" evidence="1">
    <location>
        <begin position="1"/>
        <end position="42"/>
    </location>
</feature>
<dbReference type="EMBL" id="JAIWQS010000003">
    <property type="protein sequence ID" value="KAJ8770687.1"/>
    <property type="molecule type" value="Genomic_DNA"/>
</dbReference>
<protein>
    <submittedName>
        <fullName evidence="2">Uncharacterized protein</fullName>
    </submittedName>
</protein>
<comment type="caution">
    <text evidence="2">The sequence shown here is derived from an EMBL/GenBank/DDBJ whole genome shotgun (WGS) entry which is preliminary data.</text>
</comment>
<feature type="compositionally biased region" description="Low complexity" evidence="1">
    <location>
        <begin position="9"/>
        <end position="22"/>
    </location>
</feature>
<proteinExistence type="predicted"/>
<organism evidence="2 3">
    <name type="scientific">Erythroxylum novogranatense</name>
    <dbReference type="NCBI Taxonomy" id="1862640"/>
    <lineage>
        <taxon>Eukaryota</taxon>
        <taxon>Viridiplantae</taxon>
        <taxon>Streptophyta</taxon>
        <taxon>Embryophyta</taxon>
        <taxon>Tracheophyta</taxon>
        <taxon>Spermatophyta</taxon>
        <taxon>Magnoliopsida</taxon>
        <taxon>eudicotyledons</taxon>
        <taxon>Gunneridae</taxon>
        <taxon>Pentapetalae</taxon>
        <taxon>rosids</taxon>
        <taxon>fabids</taxon>
        <taxon>Malpighiales</taxon>
        <taxon>Erythroxylaceae</taxon>
        <taxon>Erythroxylum</taxon>
    </lineage>
</organism>
<evidence type="ECO:0000256" key="1">
    <source>
        <dbReference type="SAM" id="MobiDB-lite"/>
    </source>
</evidence>
<feature type="region of interest" description="Disordered" evidence="1">
    <location>
        <begin position="103"/>
        <end position="124"/>
    </location>
</feature>
<feature type="compositionally biased region" description="Low complexity" evidence="1">
    <location>
        <begin position="146"/>
        <end position="165"/>
    </location>
</feature>
<feature type="compositionally biased region" description="Low complexity" evidence="1">
    <location>
        <begin position="175"/>
        <end position="186"/>
    </location>
</feature>
<feature type="region of interest" description="Disordered" evidence="1">
    <location>
        <begin position="137"/>
        <end position="189"/>
    </location>
</feature>
<dbReference type="Proteomes" id="UP001159364">
    <property type="component" value="Linkage Group LG03"/>
</dbReference>
<accession>A0AAV8TUY0</accession>
<gene>
    <name evidence="2" type="ORF">K2173_021334</name>
</gene>